<dbReference type="AlphaFoldDB" id="A0A2G3PG81"/>
<protein>
    <submittedName>
        <fullName evidence="2">TIGR03085 family protein</fullName>
    </submittedName>
</protein>
<dbReference type="Proteomes" id="UP000225108">
    <property type="component" value="Unassembled WGS sequence"/>
</dbReference>
<evidence type="ECO:0000313" key="2">
    <source>
        <dbReference type="EMBL" id="PHV64706.1"/>
    </source>
</evidence>
<dbReference type="InterPro" id="IPR017519">
    <property type="entry name" value="CHP03085"/>
</dbReference>
<name>A0A2G3PG81_WILMA</name>
<comment type="caution">
    <text evidence="2">The sequence shown here is derived from an EMBL/GenBank/DDBJ whole genome shotgun (WGS) entry which is preliminary data.</text>
</comment>
<gene>
    <name evidence="2" type="ORF">CSW57_23260</name>
</gene>
<proteinExistence type="predicted"/>
<feature type="domain" description="Mycothiol-dependent maleylpyruvate isomerase metal-binding" evidence="1">
    <location>
        <begin position="4"/>
        <end position="81"/>
    </location>
</feature>
<accession>A0A2G3PG81</accession>
<dbReference type="InterPro" id="IPR034660">
    <property type="entry name" value="DinB/YfiT-like"/>
</dbReference>
<dbReference type="Pfam" id="PF11716">
    <property type="entry name" value="MDMPI_N"/>
    <property type="match status" value="1"/>
</dbReference>
<dbReference type="EMBL" id="PEBD01000012">
    <property type="protein sequence ID" value="PHV64706.1"/>
    <property type="molecule type" value="Genomic_DNA"/>
</dbReference>
<dbReference type="NCBIfam" id="TIGR03083">
    <property type="entry name" value="maleylpyruvate isomerase family mycothiol-dependent enzyme"/>
    <property type="match status" value="1"/>
</dbReference>
<dbReference type="RefSeq" id="WP_099384972.1">
    <property type="nucleotide sequence ID" value="NZ_PEBD01000012.1"/>
</dbReference>
<evidence type="ECO:0000259" key="1">
    <source>
        <dbReference type="Pfam" id="PF11716"/>
    </source>
</evidence>
<dbReference type="Gene3D" id="1.20.120.450">
    <property type="entry name" value="dinb family like domain"/>
    <property type="match status" value="1"/>
</dbReference>
<organism evidence="2 3">
    <name type="scientific">Williamsia marianensis</name>
    <dbReference type="NCBI Taxonomy" id="85044"/>
    <lineage>
        <taxon>Bacteria</taxon>
        <taxon>Bacillati</taxon>
        <taxon>Actinomycetota</taxon>
        <taxon>Actinomycetes</taxon>
        <taxon>Mycobacteriales</taxon>
        <taxon>Nocardiaceae</taxon>
        <taxon>Williamsia</taxon>
    </lineage>
</organism>
<evidence type="ECO:0000313" key="3">
    <source>
        <dbReference type="Proteomes" id="UP000225108"/>
    </source>
</evidence>
<dbReference type="SUPFAM" id="SSF109854">
    <property type="entry name" value="DinB/YfiT-like putative metalloenzymes"/>
    <property type="match status" value="1"/>
</dbReference>
<sequence length="206" mass="22247">MTIARDERAALVSTLRSVGPDAPTLCEGWTTRDLTAHMIVREYRLDAMPGILVPALAGRTQSAQDQAARDDWDAMLAKFAAGPPLYSPLKLVDRFANVTEMFVHHEDVRRAGGPWEPRDLDPATEKAIRVPLKAMGKRAIAKSPATVEMITTDGQKVATGGRGPQVTVTGDPLELLMFAFGRHETLVEYAGDADAVAAVKSAKRGL</sequence>
<dbReference type="NCBIfam" id="TIGR03085">
    <property type="entry name" value="TIGR03085 family metal-binding protein"/>
    <property type="match status" value="1"/>
</dbReference>
<dbReference type="InterPro" id="IPR017517">
    <property type="entry name" value="Maleyloyr_isom"/>
</dbReference>
<dbReference type="GO" id="GO:0046872">
    <property type="term" value="F:metal ion binding"/>
    <property type="evidence" value="ECO:0007669"/>
    <property type="project" value="InterPro"/>
</dbReference>
<reference evidence="2 3" key="1">
    <citation type="submission" date="2017-10" db="EMBL/GenBank/DDBJ databases">
        <title>The draft genome sequence of Williamsia sp. BULT 1.1 isolated from the semi-arid grassland soils from South Africa.</title>
        <authorList>
            <person name="Kabwe M.H."/>
            <person name="Govender N."/>
            <person name="Mutseka Lunga P."/>
            <person name="Vikram S."/>
            <person name="Makhalanyane T.P."/>
        </authorList>
    </citation>
    <scope>NUCLEOTIDE SEQUENCE [LARGE SCALE GENOMIC DNA]</scope>
    <source>
        <strain evidence="2 3">BULT 1.1</strain>
    </source>
</reference>
<dbReference type="InterPro" id="IPR024344">
    <property type="entry name" value="MDMPI_metal-binding"/>
</dbReference>